<dbReference type="InterPro" id="IPR008978">
    <property type="entry name" value="HSP20-like_chaperone"/>
</dbReference>
<feature type="non-terminal residue" evidence="5">
    <location>
        <position position="1"/>
    </location>
</feature>
<reference evidence="5 6" key="1">
    <citation type="journal article" date="2021" name="Nat. Plants">
        <title>The Taxus genome provides insights into paclitaxel biosynthesis.</title>
        <authorList>
            <person name="Xiong X."/>
            <person name="Gou J."/>
            <person name="Liao Q."/>
            <person name="Li Y."/>
            <person name="Zhou Q."/>
            <person name="Bi G."/>
            <person name="Li C."/>
            <person name="Du R."/>
            <person name="Wang X."/>
            <person name="Sun T."/>
            <person name="Guo L."/>
            <person name="Liang H."/>
            <person name="Lu P."/>
            <person name="Wu Y."/>
            <person name="Zhang Z."/>
            <person name="Ro D.K."/>
            <person name="Shang Y."/>
            <person name="Huang S."/>
            <person name="Yan J."/>
        </authorList>
    </citation>
    <scope>NUCLEOTIDE SEQUENCE [LARGE SCALE GENOMIC DNA]</scope>
    <source>
        <strain evidence="5">Ta-2019</strain>
    </source>
</reference>
<comment type="similarity">
    <text evidence="2 3">Belongs to the small heat shock protein (HSP20) family.</text>
</comment>
<dbReference type="Proteomes" id="UP000824469">
    <property type="component" value="Unassembled WGS sequence"/>
</dbReference>
<protein>
    <recommendedName>
        <fullName evidence="4">SHSP domain-containing protein</fullName>
    </recommendedName>
</protein>
<keyword evidence="1" id="KW-0346">Stress response</keyword>
<organism evidence="5 6">
    <name type="scientific">Taxus chinensis</name>
    <name type="common">Chinese yew</name>
    <name type="synonym">Taxus wallichiana var. chinensis</name>
    <dbReference type="NCBI Taxonomy" id="29808"/>
    <lineage>
        <taxon>Eukaryota</taxon>
        <taxon>Viridiplantae</taxon>
        <taxon>Streptophyta</taxon>
        <taxon>Embryophyta</taxon>
        <taxon>Tracheophyta</taxon>
        <taxon>Spermatophyta</taxon>
        <taxon>Pinopsida</taxon>
        <taxon>Pinidae</taxon>
        <taxon>Conifers II</taxon>
        <taxon>Cupressales</taxon>
        <taxon>Taxaceae</taxon>
        <taxon>Taxus</taxon>
    </lineage>
</organism>
<feature type="non-terminal residue" evidence="5">
    <location>
        <position position="78"/>
    </location>
</feature>
<dbReference type="OMA" id="WHPVERQ"/>
<evidence type="ECO:0000313" key="5">
    <source>
        <dbReference type="EMBL" id="KAH9295329.1"/>
    </source>
</evidence>
<name>A0AA38F7H3_TAXCH</name>
<comment type="caution">
    <text evidence="5">The sequence shown here is derived from an EMBL/GenBank/DDBJ whole genome shotgun (WGS) entry which is preliminary data.</text>
</comment>
<dbReference type="InterPro" id="IPR031107">
    <property type="entry name" value="Small_HSP"/>
</dbReference>
<dbReference type="AlphaFoldDB" id="A0AA38F7H3"/>
<dbReference type="PROSITE" id="PS01031">
    <property type="entry name" value="SHSP"/>
    <property type="match status" value="1"/>
</dbReference>
<evidence type="ECO:0000259" key="4">
    <source>
        <dbReference type="PROSITE" id="PS01031"/>
    </source>
</evidence>
<dbReference type="SUPFAM" id="SSF49764">
    <property type="entry name" value="HSP20-like chaperones"/>
    <property type="match status" value="1"/>
</dbReference>
<dbReference type="Pfam" id="PF00011">
    <property type="entry name" value="HSP20"/>
    <property type="match status" value="1"/>
</dbReference>
<evidence type="ECO:0000256" key="1">
    <source>
        <dbReference type="ARBA" id="ARBA00023016"/>
    </source>
</evidence>
<feature type="domain" description="SHSP" evidence="4">
    <location>
        <begin position="1"/>
        <end position="78"/>
    </location>
</feature>
<sequence>LSKEDVTVHVEDGRILQISGELKNDDVDKSDKWHRFERQRGTFTRRFLLPENANVDETEANMENGVLTVTVPKAAEPK</sequence>
<dbReference type="InterPro" id="IPR002068">
    <property type="entry name" value="A-crystallin/Hsp20_dom"/>
</dbReference>
<dbReference type="Gene3D" id="2.60.40.790">
    <property type="match status" value="1"/>
</dbReference>
<dbReference type="PANTHER" id="PTHR11527">
    <property type="entry name" value="HEAT-SHOCK PROTEIN 20 FAMILY MEMBER"/>
    <property type="match status" value="1"/>
</dbReference>
<proteinExistence type="inferred from homology"/>
<evidence type="ECO:0000313" key="6">
    <source>
        <dbReference type="Proteomes" id="UP000824469"/>
    </source>
</evidence>
<evidence type="ECO:0000256" key="2">
    <source>
        <dbReference type="PROSITE-ProRule" id="PRU00285"/>
    </source>
</evidence>
<gene>
    <name evidence="5" type="ORF">KI387_038917</name>
</gene>
<accession>A0AA38F7H3</accession>
<evidence type="ECO:0000256" key="3">
    <source>
        <dbReference type="RuleBase" id="RU003616"/>
    </source>
</evidence>
<dbReference type="EMBL" id="JAHRHJ020000011">
    <property type="protein sequence ID" value="KAH9295329.1"/>
    <property type="molecule type" value="Genomic_DNA"/>
</dbReference>
<keyword evidence="6" id="KW-1185">Reference proteome</keyword>